<organism evidence="1 2">
    <name type="scientific">Vermiconidia calcicola</name>
    <dbReference type="NCBI Taxonomy" id="1690605"/>
    <lineage>
        <taxon>Eukaryota</taxon>
        <taxon>Fungi</taxon>
        <taxon>Dikarya</taxon>
        <taxon>Ascomycota</taxon>
        <taxon>Pezizomycotina</taxon>
        <taxon>Dothideomycetes</taxon>
        <taxon>Dothideomycetidae</taxon>
        <taxon>Mycosphaerellales</taxon>
        <taxon>Extremaceae</taxon>
        <taxon>Vermiconidia</taxon>
    </lineage>
</organism>
<evidence type="ECO:0000313" key="1">
    <source>
        <dbReference type="EMBL" id="KAK3711991.1"/>
    </source>
</evidence>
<dbReference type="EMBL" id="JAUTXU010000072">
    <property type="protein sequence ID" value="KAK3711991.1"/>
    <property type="molecule type" value="Genomic_DNA"/>
</dbReference>
<protein>
    <submittedName>
        <fullName evidence="1">Uncharacterized protein</fullName>
    </submittedName>
</protein>
<sequence length="356" mass="39204">MRLRFLPLLTLTLSVGITFARSQSSSTSTVAVVNTDSVASISTLVSVTNSDDIYARTVQANDNIAAFAKAATDKYHDLFEEGGIRAGPFLPKEDVGRDLNRLGSVPALLYSIQAVENVPSHRTAAHECRLVGEVLSMWYTSHRIPTEAVREAIRLKATRLERLGETVWNIRRKANDCRDALHMTQVLLRNSPLCVAADTCKDVDIELIDITYASNGSYSDFAVASGAQRQSLKDAVSDLWFSMYPDSSVLDYADSNTSLKSHPSHGSKDYNSLIQEAKAFRSLLEVDFQQDPESFIKYFLEVEKSCQRQTTESMLASVESTAEVEEPCQTQATGDTLASAELTGWLPAGWIEGGRM</sequence>
<comment type="caution">
    <text evidence="1">The sequence shown here is derived from an EMBL/GenBank/DDBJ whole genome shotgun (WGS) entry which is preliminary data.</text>
</comment>
<keyword evidence="2" id="KW-1185">Reference proteome</keyword>
<reference evidence="1" key="1">
    <citation type="submission" date="2023-07" db="EMBL/GenBank/DDBJ databases">
        <title>Black Yeasts Isolated from many extreme environments.</title>
        <authorList>
            <person name="Coleine C."/>
            <person name="Stajich J.E."/>
            <person name="Selbmann L."/>
        </authorList>
    </citation>
    <scope>NUCLEOTIDE SEQUENCE</scope>
    <source>
        <strain evidence="1">CCFEE 5714</strain>
    </source>
</reference>
<gene>
    <name evidence="1" type="ORF">LTR37_009303</name>
</gene>
<name>A0ACC3N8N3_9PEZI</name>
<proteinExistence type="predicted"/>
<evidence type="ECO:0000313" key="2">
    <source>
        <dbReference type="Proteomes" id="UP001281147"/>
    </source>
</evidence>
<dbReference type="Proteomes" id="UP001281147">
    <property type="component" value="Unassembled WGS sequence"/>
</dbReference>
<accession>A0ACC3N8N3</accession>